<feature type="chain" id="PRO_5043542442" description="EGF-like domain-containing protein" evidence="2">
    <location>
        <begin position="23"/>
        <end position="159"/>
    </location>
</feature>
<dbReference type="AlphaFoldDB" id="A0AAW2H2Y2"/>
<reference evidence="3 4" key="1">
    <citation type="submission" date="2023-03" db="EMBL/GenBank/DDBJ databases">
        <title>High recombination rates correlate with genetic variation in Cardiocondyla obscurior ants.</title>
        <authorList>
            <person name="Errbii M."/>
        </authorList>
    </citation>
    <scope>NUCLEOTIDE SEQUENCE [LARGE SCALE GENOMIC DNA]</scope>
    <source>
        <strain evidence="3">Alpha-2009</strain>
        <tissue evidence="3">Whole body</tissue>
    </source>
</reference>
<keyword evidence="1" id="KW-0472">Membrane</keyword>
<evidence type="ECO:0000256" key="2">
    <source>
        <dbReference type="SAM" id="SignalP"/>
    </source>
</evidence>
<proteinExistence type="predicted"/>
<feature type="signal peptide" evidence="2">
    <location>
        <begin position="1"/>
        <end position="22"/>
    </location>
</feature>
<keyword evidence="2" id="KW-0732">Signal</keyword>
<organism evidence="3 4">
    <name type="scientific">Cardiocondyla obscurior</name>
    <dbReference type="NCBI Taxonomy" id="286306"/>
    <lineage>
        <taxon>Eukaryota</taxon>
        <taxon>Metazoa</taxon>
        <taxon>Ecdysozoa</taxon>
        <taxon>Arthropoda</taxon>
        <taxon>Hexapoda</taxon>
        <taxon>Insecta</taxon>
        <taxon>Pterygota</taxon>
        <taxon>Neoptera</taxon>
        <taxon>Endopterygota</taxon>
        <taxon>Hymenoptera</taxon>
        <taxon>Apocrita</taxon>
        <taxon>Aculeata</taxon>
        <taxon>Formicoidea</taxon>
        <taxon>Formicidae</taxon>
        <taxon>Myrmicinae</taxon>
        <taxon>Cardiocondyla</taxon>
    </lineage>
</organism>
<dbReference type="Proteomes" id="UP001430953">
    <property type="component" value="Unassembled WGS sequence"/>
</dbReference>
<evidence type="ECO:0000256" key="1">
    <source>
        <dbReference type="SAM" id="Phobius"/>
    </source>
</evidence>
<keyword evidence="4" id="KW-1185">Reference proteome</keyword>
<comment type="caution">
    <text evidence="3">The sequence shown here is derived from an EMBL/GenBank/DDBJ whole genome shotgun (WGS) entry which is preliminary data.</text>
</comment>
<evidence type="ECO:0000313" key="3">
    <source>
        <dbReference type="EMBL" id="KAL0133919.1"/>
    </source>
</evidence>
<sequence length="159" mass="17681">MRGTDVLCCLIAATLAVLPTFARPDGVEQRTTCDTSSLNSSCKKNERCVEGSNGVQACECNRDFYFDINKKECVKLAPTVTSVNTTDFKPEQRSESEGGGSSVAAGLLIPTFLIVVGVLLYFGARRYKWLQRFRQYRHNRYGNVIVTRDDDDDDDPPIA</sequence>
<evidence type="ECO:0008006" key="5">
    <source>
        <dbReference type="Google" id="ProtNLM"/>
    </source>
</evidence>
<evidence type="ECO:0000313" key="4">
    <source>
        <dbReference type="Proteomes" id="UP001430953"/>
    </source>
</evidence>
<accession>A0AAW2H2Y2</accession>
<name>A0AAW2H2Y2_9HYME</name>
<protein>
    <recommendedName>
        <fullName evidence="5">EGF-like domain-containing protein</fullName>
    </recommendedName>
</protein>
<feature type="transmembrane region" description="Helical" evidence="1">
    <location>
        <begin position="103"/>
        <end position="124"/>
    </location>
</feature>
<keyword evidence="1" id="KW-1133">Transmembrane helix</keyword>
<keyword evidence="1" id="KW-0812">Transmembrane</keyword>
<dbReference type="EMBL" id="JADYXP020000001">
    <property type="protein sequence ID" value="KAL0133919.1"/>
    <property type="molecule type" value="Genomic_DNA"/>
</dbReference>
<gene>
    <name evidence="3" type="ORF">PUN28_001101</name>
</gene>